<evidence type="ECO:0000313" key="8">
    <source>
        <dbReference type="Proteomes" id="UP000298595"/>
    </source>
</evidence>
<dbReference type="Pfam" id="PF03109">
    <property type="entry name" value="ABC1"/>
    <property type="match status" value="1"/>
</dbReference>
<name>A0A2K1FUX5_9PROT</name>
<geneLocation type="plasmid" evidence="3 6">
    <name>AbAZ39_p3</name>
</geneLocation>
<dbReference type="Proteomes" id="UP000027186">
    <property type="component" value="Plasmid AbAZ39_p3"/>
</dbReference>
<geneLocation type="plasmid" evidence="4">
    <name>p18unnamed</name>
</geneLocation>
<evidence type="ECO:0000313" key="5">
    <source>
        <dbReference type="EMBL" id="QCN99952.1"/>
    </source>
</evidence>
<evidence type="ECO:0000313" key="3">
    <source>
        <dbReference type="EMBL" id="AIB15573.1"/>
    </source>
</evidence>
<dbReference type="PANTHER" id="PTHR10566">
    <property type="entry name" value="CHAPERONE-ACTIVITY OF BC1 COMPLEX CABC1 -RELATED"/>
    <property type="match status" value="1"/>
</dbReference>
<dbReference type="SUPFAM" id="SSF56112">
    <property type="entry name" value="Protein kinase-like (PK-like)"/>
    <property type="match status" value="1"/>
</dbReference>
<dbReference type="OrthoDB" id="9795390at2"/>
<proteinExistence type="inferred from homology"/>
<dbReference type="Gene3D" id="1.10.510.10">
    <property type="entry name" value="Transferase(Phosphotransferase) domain 1"/>
    <property type="match status" value="1"/>
</dbReference>
<dbReference type="GO" id="GO:0005524">
    <property type="term" value="F:ATP binding"/>
    <property type="evidence" value="ECO:0007669"/>
    <property type="project" value="InterPro"/>
</dbReference>
<evidence type="ECO:0000313" key="6">
    <source>
        <dbReference type="Proteomes" id="UP000027186"/>
    </source>
</evidence>
<evidence type="ECO:0000259" key="2">
    <source>
        <dbReference type="PROSITE" id="PS50011"/>
    </source>
</evidence>
<dbReference type="InterPro" id="IPR000719">
    <property type="entry name" value="Prot_kinase_dom"/>
</dbReference>
<dbReference type="KEGG" id="aare:D3093_32485"/>
<dbReference type="KEGG" id="abq:ABAZ39_27275"/>
<keyword evidence="4" id="KW-0418">Kinase</keyword>
<dbReference type="AlphaFoldDB" id="A0A2K1FUX5"/>
<dbReference type="Proteomes" id="UP000236268">
    <property type="component" value="Unassembled WGS sequence"/>
</dbReference>
<evidence type="ECO:0000313" key="4">
    <source>
        <dbReference type="EMBL" id="PNQ96345.1"/>
    </source>
</evidence>
<accession>A0A060DWU1</accession>
<reference evidence="4 7" key="2">
    <citation type="submission" date="2018-01" db="EMBL/GenBank/DDBJ databases">
        <title>Whole genome sequence of Azospirillum brasilense REC3 isolated from strawberry roots.</title>
        <authorList>
            <person name="Fontana C.A."/>
            <person name="Salazar S.M."/>
            <person name="Bassi D."/>
            <person name="Puglisi E."/>
            <person name="Lovaisa N.C."/>
            <person name="Toffoli L.M."/>
            <person name="Pedraza R."/>
            <person name="Cocconcelli P.S."/>
        </authorList>
    </citation>
    <scope>NUCLEOTIDE SEQUENCE [LARGE SCALE GENOMIC DNA]</scope>
    <source>
        <strain evidence="4 7">REC3</strain>
        <plasmid evidence="4">p18unnamed</plasmid>
    </source>
</reference>
<dbReference type="EMBL" id="CP032325">
    <property type="protein sequence ID" value="QCN99952.1"/>
    <property type="molecule type" value="Genomic_DNA"/>
</dbReference>
<comment type="similarity">
    <text evidence="1">Belongs to the protein kinase superfamily. ADCK protein kinase family.</text>
</comment>
<keyword evidence="4" id="KW-0808">Transferase</keyword>
<gene>
    <name evidence="3" type="ORF">ABAZ39_27275</name>
    <name evidence="4" type="ORF">C1S70_24230</name>
    <name evidence="5" type="ORF">D3093_32485</name>
</gene>
<dbReference type="InterPro" id="IPR011009">
    <property type="entry name" value="Kinase-like_dom_sf"/>
</dbReference>
<protein>
    <submittedName>
        <fullName evidence="4">AarF/ABC1/UbiB kinase family protein</fullName>
    </submittedName>
</protein>
<reference evidence="3 6" key="1">
    <citation type="journal article" date="2014" name="Genome Announc.">
        <title>Complete Genome Sequence of the Model Rhizosphere Strain Azospirillum brasilense Az39, Successfully Applied in Agriculture.</title>
        <authorList>
            <person name="Rivera D."/>
            <person name="Revale S."/>
            <person name="Molina R."/>
            <person name="Gualpa J."/>
            <person name="Puente M."/>
            <person name="Maroniche G."/>
            <person name="Paris G."/>
            <person name="Baker D."/>
            <person name="Clavijo B."/>
            <person name="McLay K."/>
            <person name="Spaepen S."/>
            <person name="Perticari A."/>
            <person name="Vazquez M."/>
            <person name="Wisniewski-Dye F."/>
            <person name="Watkins C."/>
            <person name="Martinez-Abarca F."/>
            <person name="Vanderleyden J."/>
            <person name="Cassan F."/>
        </authorList>
    </citation>
    <scope>NUCLEOTIDE SEQUENCE [LARGE SCALE GENOMIC DNA]</scope>
    <source>
        <strain evidence="3 6">Az39</strain>
        <plasmid evidence="3">AbAZ39_p3</plasmid>
    </source>
</reference>
<reference evidence="5 8" key="3">
    <citation type="submission" date="2018-09" db="EMBL/GenBank/DDBJ databases">
        <title>Whole genome based analysis of evolution and adaptive divergence in Indian and Brazilian strains of Azospirillum brasilense.</title>
        <authorList>
            <person name="Singh C."/>
            <person name="Tripathi A.K."/>
        </authorList>
    </citation>
    <scope>NUCLEOTIDE SEQUENCE [LARGE SCALE GENOMIC DNA]</scope>
    <source>
        <strain evidence="5 8">MTCC4035</strain>
        <plasmid evidence="5 8">p4</plasmid>
    </source>
</reference>
<geneLocation type="plasmid" evidence="5 8">
    <name>p4</name>
</geneLocation>
<feature type="domain" description="Protein kinase" evidence="2">
    <location>
        <begin position="140"/>
        <end position="601"/>
    </location>
</feature>
<dbReference type="Proteomes" id="UP000298595">
    <property type="component" value="Plasmid p4"/>
</dbReference>
<dbReference type="PANTHER" id="PTHR10566:SF113">
    <property type="entry name" value="PROTEIN ACTIVITY OF BC1 COMPLEX KINASE 7, CHLOROPLASTIC"/>
    <property type="match status" value="1"/>
</dbReference>
<sequence length="601" mass="67780">MAGAAWECVVQDPDLIPTPLPRRNGWRPLEVRRIDRPSPLRLLAVLVGLSRMMARLAWMRLAGRWDSRTAARLLRGFLESMGGAWIKVGQILAMRNDVWSAAFCNELSLLQDRACAFPADQARRVIEASIGRRVGDVFSHFEDVPIAAASLCQVHRAQLRRRRAWVAVKVQRPHASAFLAYDVRWIGVGAALLDGLGLAAHLQWREMVRQMRAIIEEELDYRIEAASMQRLQGTLGEQGIYVPDVHEEYCSRQVVVMEFVEGVALSELLRVRGSDPALAERWMFENNIRRSKVAKTMMHSLFHQIFIDNLWHGDLHPGNILLLKNSRLAFIDFGMAGSLDVEYLNNYKMYIGAINSDKFMLAADLMLMLSGVLPPLNVHEVRQKIADALQRWKWRARMKNGTFSEKSLSSSTFEIGQITMAYRFAPNWTLLKLGRAYNAVDLAIGAFYPEIDYTAAIAEFHRAQAPRRMSQVVADGQKSMAESMTMASMHTRRFRENTLMVQPAQSPGGDLLAFTARTMRNLLAAGFAYLAAACLFQADPALIEDALGTGSGWYRLIAGFPRLDGDVWLVFLTVLGLTTLRFHTLARRLGRAPLRLPMPER</sequence>
<dbReference type="EMBL" id="POWG01000032">
    <property type="protein sequence ID" value="PNQ96345.1"/>
    <property type="molecule type" value="Genomic_DNA"/>
</dbReference>
<dbReference type="InterPro" id="IPR050154">
    <property type="entry name" value="UbiB_kinase"/>
</dbReference>
<keyword evidence="4" id="KW-0614">Plasmid</keyword>
<dbReference type="EMBL" id="CP007796">
    <property type="protein sequence ID" value="AIB15573.1"/>
    <property type="molecule type" value="Genomic_DNA"/>
</dbReference>
<dbReference type="CDD" id="cd05121">
    <property type="entry name" value="ABC1_ADCK3-like"/>
    <property type="match status" value="1"/>
</dbReference>
<evidence type="ECO:0000256" key="1">
    <source>
        <dbReference type="ARBA" id="ARBA00009670"/>
    </source>
</evidence>
<dbReference type="InterPro" id="IPR004147">
    <property type="entry name" value="ABC1_dom"/>
</dbReference>
<dbReference type="GO" id="GO:0004672">
    <property type="term" value="F:protein kinase activity"/>
    <property type="evidence" value="ECO:0007669"/>
    <property type="project" value="InterPro"/>
</dbReference>
<accession>A0A2K1FUX5</accession>
<evidence type="ECO:0000313" key="7">
    <source>
        <dbReference type="Proteomes" id="UP000236268"/>
    </source>
</evidence>
<dbReference type="PROSITE" id="PS50011">
    <property type="entry name" value="PROTEIN_KINASE_DOM"/>
    <property type="match status" value="1"/>
</dbReference>
<organism evidence="4 7">
    <name type="scientific">Azospirillum argentinense</name>
    <dbReference type="NCBI Taxonomy" id="2970906"/>
    <lineage>
        <taxon>Bacteria</taxon>
        <taxon>Pseudomonadati</taxon>
        <taxon>Pseudomonadota</taxon>
        <taxon>Alphaproteobacteria</taxon>
        <taxon>Rhodospirillales</taxon>
        <taxon>Azospirillaceae</taxon>
        <taxon>Azospirillum</taxon>
    </lineage>
</organism>